<evidence type="ECO:0000259" key="5">
    <source>
        <dbReference type="Pfam" id="PF19906"/>
    </source>
</evidence>
<evidence type="ECO:0000256" key="4">
    <source>
        <dbReference type="ARBA" id="ARBA00047208"/>
    </source>
</evidence>
<organism evidence="6 7">
    <name type="scientific">Pelagibacterium halotolerans (strain DSM 22347 / JCM 15775 / CGMCC 1.7692 / B2)</name>
    <dbReference type="NCBI Taxonomy" id="1082931"/>
    <lineage>
        <taxon>Bacteria</taxon>
        <taxon>Pseudomonadati</taxon>
        <taxon>Pseudomonadota</taxon>
        <taxon>Alphaproteobacteria</taxon>
        <taxon>Hyphomicrobiales</taxon>
        <taxon>Devosiaceae</taxon>
        <taxon>Pelagibacterium</taxon>
    </lineage>
</organism>
<dbReference type="RefSeq" id="WP_014130435.1">
    <property type="nucleotide sequence ID" value="NC_016078.1"/>
</dbReference>
<dbReference type="Pfam" id="PF19906">
    <property type="entry name" value="CGDB"/>
    <property type="match status" value="1"/>
</dbReference>
<proteinExistence type="inferred from homology"/>
<reference evidence="6 7" key="1">
    <citation type="journal article" date="2012" name="J. Bacteriol.">
        <title>Complete genome sequence of Pelagibacterium halotolerans B2T.</title>
        <authorList>
            <person name="Huo Y.Y."/>
            <person name="Cheng H."/>
            <person name="Han X.F."/>
            <person name="Jiang X.W."/>
            <person name="Sun C."/>
            <person name="Zhang X.Q."/>
            <person name="Zhu X.F."/>
            <person name="Liu Y.F."/>
            <person name="Li P.F."/>
            <person name="Ni P.X."/>
            <person name="Wu M."/>
        </authorList>
    </citation>
    <scope>NUCLEOTIDE SEQUENCE [LARGE SCALE GENOMIC DNA]</scope>
    <source>
        <strain evidence="7">DSM 22347 / JCM 15775 / CGMCC 1.7692 / B2</strain>
    </source>
</reference>
<dbReference type="eggNOG" id="ENOG5033CI3">
    <property type="taxonomic scope" value="Bacteria"/>
</dbReference>
<comment type="similarity">
    <text evidence="3">Belongs to the C-glycoside deglycosidase beta subunit family.</text>
</comment>
<feature type="domain" description="C-glycoside deglycosidase beta subunit" evidence="5">
    <location>
        <begin position="15"/>
        <end position="108"/>
    </location>
</feature>
<dbReference type="PATRIC" id="fig|1082931.4.peg.1243"/>
<evidence type="ECO:0000256" key="2">
    <source>
        <dbReference type="ARBA" id="ARBA00023277"/>
    </source>
</evidence>
<name>G4R7E8_PELHB</name>
<dbReference type="AlphaFoldDB" id="G4R7E8"/>
<sequence length="126" mass="14283">MTVNRIIETGSLRRTETGFAMGIRLPWYRSLPLSVVELDALRLNGKSVPAESIAIEVDGTPYPVTDLGHLTDKNWFVADTATLVVQDMPIDADTEHDVEAVLSIYPPYLPNFRRKVRRTERMKAER</sequence>
<accession>G4R7E8</accession>
<dbReference type="STRING" id="1082931.KKY_1260"/>
<evidence type="ECO:0000256" key="3">
    <source>
        <dbReference type="ARBA" id="ARBA00046336"/>
    </source>
</evidence>
<evidence type="ECO:0000256" key="1">
    <source>
        <dbReference type="ARBA" id="ARBA00023239"/>
    </source>
</evidence>
<dbReference type="EMBL" id="CP003075">
    <property type="protein sequence ID" value="AEQ51286.1"/>
    <property type="molecule type" value="Genomic_DNA"/>
</dbReference>
<dbReference type="KEGG" id="phl:KKY_1260"/>
<dbReference type="InterPro" id="IPR045959">
    <property type="entry name" value="CGDB"/>
</dbReference>
<dbReference type="GO" id="GO:0016829">
    <property type="term" value="F:lyase activity"/>
    <property type="evidence" value="ECO:0007669"/>
    <property type="project" value="UniProtKB-KW"/>
</dbReference>
<keyword evidence="1" id="KW-0456">Lyase</keyword>
<gene>
    <name evidence="6" type="ordered locus">KKY_1260</name>
</gene>
<dbReference type="Proteomes" id="UP000008850">
    <property type="component" value="Chromosome"/>
</dbReference>
<dbReference type="HOGENOM" id="CLU_144091_0_0_5"/>
<keyword evidence="7" id="KW-1185">Reference proteome</keyword>
<evidence type="ECO:0000313" key="7">
    <source>
        <dbReference type="Proteomes" id="UP000008850"/>
    </source>
</evidence>
<keyword evidence="2" id="KW-0119">Carbohydrate metabolism</keyword>
<evidence type="ECO:0000313" key="6">
    <source>
        <dbReference type="EMBL" id="AEQ51286.1"/>
    </source>
</evidence>
<protein>
    <recommendedName>
        <fullName evidence="4">C-deglycosylation enzyme beta subunit</fullName>
    </recommendedName>
</protein>